<evidence type="ECO:0000313" key="2">
    <source>
        <dbReference type="Proteomes" id="UP001066276"/>
    </source>
</evidence>
<dbReference type="AlphaFoldDB" id="A0AAV7KPX7"/>
<accession>A0AAV7KPX7</accession>
<comment type="caution">
    <text evidence="1">The sequence shown here is derived from an EMBL/GenBank/DDBJ whole genome shotgun (WGS) entry which is preliminary data.</text>
</comment>
<evidence type="ECO:0000313" key="1">
    <source>
        <dbReference type="EMBL" id="KAJ1080858.1"/>
    </source>
</evidence>
<name>A0AAV7KPX7_PLEWA</name>
<protein>
    <submittedName>
        <fullName evidence="1">Uncharacterized protein</fullName>
    </submittedName>
</protein>
<reference evidence="1" key="1">
    <citation type="journal article" date="2022" name="bioRxiv">
        <title>Sequencing and chromosome-scale assembly of the giantPleurodeles waltlgenome.</title>
        <authorList>
            <person name="Brown T."/>
            <person name="Elewa A."/>
            <person name="Iarovenko S."/>
            <person name="Subramanian E."/>
            <person name="Araus A.J."/>
            <person name="Petzold A."/>
            <person name="Susuki M."/>
            <person name="Suzuki K.-i.T."/>
            <person name="Hayashi T."/>
            <person name="Toyoda A."/>
            <person name="Oliveira C."/>
            <person name="Osipova E."/>
            <person name="Leigh N.D."/>
            <person name="Simon A."/>
            <person name="Yun M.H."/>
        </authorList>
    </citation>
    <scope>NUCLEOTIDE SEQUENCE</scope>
    <source>
        <strain evidence="1">20211129_DDA</strain>
        <tissue evidence="1">Liver</tissue>
    </source>
</reference>
<organism evidence="1 2">
    <name type="scientific">Pleurodeles waltl</name>
    <name type="common">Iberian ribbed newt</name>
    <dbReference type="NCBI Taxonomy" id="8319"/>
    <lineage>
        <taxon>Eukaryota</taxon>
        <taxon>Metazoa</taxon>
        <taxon>Chordata</taxon>
        <taxon>Craniata</taxon>
        <taxon>Vertebrata</taxon>
        <taxon>Euteleostomi</taxon>
        <taxon>Amphibia</taxon>
        <taxon>Batrachia</taxon>
        <taxon>Caudata</taxon>
        <taxon>Salamandroidea</taxon>
        <taxon>Salamandridae</taxon>
        <taxon>Pleurodelinae</taxon>
        <taxon>Pleurodeles</taxon>
    </lineage>
</organism>
<dbReference type="EMBL" id="JANPWB010000016">
    <property type="protein sequence ID" value="KAJ1080858.1"/>
    <property type="molecule type" value="Genomic_DNA"/>
</dbReference>
<dbReference type="Proteomes" id="UP001066276">
    <property type="component" value="Chromosome 12"/>
</dbReference>
<gene>
    <name evidence="1" type="ORF">NDU88_001047</name>
</gene>
<sequence length="119" mass="12703">MAVALGRLLHTWGAPGITSERGMQLLMAALLMLGGPAGRVTHSCVSEEVSADHCGSTVTLSSHTLRPTKAAQRATHLEPNSARQWSYVIADSATRGKERSCTEELLEAVTLQMDAMDQA</sequence>
<keyword evidence="2" id="KW-1185">Reference proteome</keyword>
<proteinExistence type="predicted"/>